<dbReference type="InterPro" id="IPR033391">
    <property type="entry name" value="FBPase_N"/>
</dbReference>
<dbReference type="PRINTS" id="PR00115">
    <property type="entry name" value="F16BPHPHTASE"/>
</dbReference>
<reference evidence="16 17" key="1">
    <citation type="submission" date="2024-04" db="EMBL/GenBank/DDBJ databases">
        <title>Isolation of an actinomycete strain from pig manure.</title>
        <authorList>
            <person name="Gong T."/>
            <person name="Yu Z."/>
            <person name="An M."/>
            <person name="Wei C."/>
            <person name="Yang W."/>
            <person name="Liu L."/>
        </authorList>
    </citation>
    <scope>NUCLEOTIDE SEQUENCE [LARGE SCALE GENOMIC DNA]</scope>
    <source>
        <strain evidence="16 17">ZF39</strain>
    </source>
</reference>
<dbReference type="InterPro" id="IPR044015">
    <property type="entry name" value="FBPase_C_dom"/>
</dbReference>
<dbReference type="Proteomes" id="UP001442841">
    <property type="component" value="Chromosome"/>
</dbReference>
<evidence type="ECO:0000313" key="16">
    <source>
        <dbReference type="EMBL" id="XAN09077.1"/>
    </source>
</evidence>
<dbReference type="Pfam" id="PF18913">
    <property type="entry name" value="FBPase_C"/>
    <property type="match status" value="1"/>
</dbReference>
<feature type="domain" description="Fructose-1-6-bisphosphatase class I N-terminal" evidence="14">
    <location>
        <begin position="7"/>
        <end position="196"/>
    </location>
</feature>
<dbReference type="SUPFAM" id="SSF56655">
    <property type="entry name" value="Carbohydrate phosphatase"/>
    <property type="match status" value="1"/>
</dbReference>
<dbReference type="NCBIfam" id="NF006779">
    <property type="entry name" value="PRK09293.1-3"/>
    <property type="match status" value="1"/>
</dbReference>
<evidence type="ECO:0000259" key="14">
    <source>
        <dbReference type="Pfam" id="PF00316"/>
    </source>
</evidence>
<evidence type="ECO:0000256" key="4">
    <source>
        <dbReference type="ARBA" id="ARBA00010941"/>
    </source>
</evidence>
<dbReference type="Gene3D" id="3.30.540.10">
    <property type="entry name" value="Fructose-1,6-Bisphosphatase, subunit A, domain 1"/>
    <property type="match status" value="1"/>
</dbReference>
<keyword evidence="10 11" id="KW-0119">Carbohydrate metabolism</keyword>
<feature type="region of interest" description="Disordered" evidence="13">
    <location>
        <begin position="48"/>
        <end position="69"/>
    </location>
</feature>
<evidence type="ECO:0000256" key="10">
    <source>
        <dbReference type="ARBA" id="ARBA00023277"/>
    </source>
</evidence>
<feature type="compositionally biased region" description="Low complexity" evidence="13">
    <location>
        <begin position="48"/>
        <end position="62"/>
    </location>
</feature>
<comment type="subcellular location">
    <subcellularLocation>
        <location evidence="11">Cytoplasm</location>
    </subcellularLocation>
</comment>
<dbReference type="InterPro" id="IPR020548">
    <property type="entry name" value="Fructose_bisphosphatase_AS"/>
</dbReference>
<keyword evidence="9" id="KW-0460">Magnesium</keyword>
<comment type="subunit">
    <text evidence="11">Homotetramer.</text>
</comment>
<comment type="similarity">
    <text evidence="4 11 12">Belongs to the FBPase class 1 family.</text>
</comment>
<keyword evidence="17" id="KW-1185">Reference proteome</keyword>
<gene>
    <name evidence="11" type="primary">fbp</name>
    <name evidence="16" type="ORF">AADG42_17735</name>
</gene>
<evidence type="ECO:0000256" key="9">
    <source>
        <dbReference type="ARBA" id="ARBA00022842"/>
    </source>
</evidence>
<evidence type="ECO:0000256" key="7">
    <source>
        <dbReference type="ARBA" id="ARBA00022723"/>
    </source>
</evidence>
<keyword evidence="6" id="KW-0113">Calvin cycle</keyword>
<evidence type="ECO:0000259" key="15">
    <source>
        <dbReference type="Pfam" id="PF18913"/>
    </source>
</evidence>
<accession>A0ABZ3FWB1</accession>
<feature type="domain" description="Fructose-1-6-bisphosphatase class 1 C-terminal" evidence="15">
    <location>
        <begin position="200"/>
        <end position="333"/>
    </location>
</feature>
<dbReference type="InterPro" id="IPR028343">
    <property type="entry name" value="FBPtase"/>
</dbReference>
<feature type="binding site" evidence="11">
    <location>
        <begin position="262"/>
        <end position="264"/>
    </location>
    <ligand>
        <name>substrate</name>
    </ligand>
</feature>
<comment type="caution">
    <text evidence="11">Lacks conserved residue(s) required for the propagation of feature annotation.</text>
</comment>
<proteinExistence type="inferred from homology"/>
<dbReference type="CDD" id="cd00354">
    <property type="entry name" value="FBPase"/>
    <property type="match status" value="1"/>
</dbReference>
<protein>
    <recommendedName>
        <fullName evidence="11">Fructose-1,6-bisphosphatase class 1</fullName>
        <shortName evidence="11">FBPase class 1</shortName>
        <ecNumber evidence="11">3.1.3.11</ecNumber>
    </recommendedName>
    <alternativeName>
        <fullName evidence="11">D-fructose-1,6-bisphosphate 1-phosphohydrolase class 1</fullName>
    </alternativeName>
</protein>
<evidence type="ECO:0000256" key="11">
    <source>
        <dbReference type="HAMAP-Rule" id="MF_01855"/>
    </source>
</evidence>
<evidence type="ECO:0000256" key="3">
    <source>
        <dbReference type="ARBA" id="ARBA00005215"/>
    </source>
</evidence>
<dbReference type="Gene3D" id="3.40.190.80">
    <property type="match status" value="1"/>
</dbReference>
<keyword evidence="7" id="KW-0479">Metal-binding</keyword>
<keyword evidence="8 11" id="KW-0378">Hydrolase</keyword>
<dbReference type="PIRSF" id="PIRSF000904">
    <property type="entry name" value="FBPtase_SBPase"/>
    <property type="match status" value="1"/>
</dbReference>
<dbReference type="PIRSF" id="PIRSF500210">
    <property type="entry name" value="FBPtase"/>
    <property type="match status" value="1"/>
</dbReference>
<dbReference type="Pfam" id="PF00316">
    <property type="entry name" value="FBPase"/>
    <property type="match status" value="1"/>
</dbReference>
<keyword evidence="5 11" id="KW-0963">Cytoplasm</keyword>
<evidence type="ECO:0000256" key="13">
    <source>
        <dbReference type="SAM" id="MobiDB-lite"/>
    </source>
</evidence>
<dbReference type="RefSeq" id="WP_425310514.1">
    <property type="nucleotide sequence ID" value="NZ_CP154795.1"/>
</dbReference>
<dbReference type="HAMAP" id="MF_01855">
    <property type="entry name" value="FBPase_class1"/>
    <property type="match status" value="1"/>
</dbReference>
<evidence type="ECO:0000256" key="1">
    <source>
        <dbReference type="ARBA" id="ARBA00001273"/>
    </source>
</evidence>
<evidence type="ECO:0000256" key="6">
    <source>
        <dbReference type="ARBA" id="ARBA00022567"/>
    </source>
</evidence>
<organism evidence="16 17">
    <name type="scientific">Ammonicoccus fulvus</name>
    <dbReference type="NCBI Taxonomy" id="3138240"/>
    <lineage>
        <taxon>Bacteria</taxon>
        <taxon>Bacillati</taxon>
        <taxon>Actinomycetota</taxon>
        <taxon>Actinomycetes</taxon>
        <taxon>Propionibacteriales</taxon>
        <taxon>Propionibacteriaceae</taxon>
        <taxon>Ammonicoccus</taxon>
    </lineage>
</organism>
<dbReference type="EC" id="3.1.3.11" evidence="11"/>
<comment type="pathway">
    <text evidence="3">Carbohydrate biosynthesis; Calvin cycle.</text>
</comment>
<dbReference type="PANTHER" id="PTHR11556:SF35">
    <property type="entry name" value="SEDOHEPTULOSE-1,7-BISPHOSPHATASE, CHLOROPLASTIC"/>
    <property type="match status" value="1"/>
</dbReference>
<dbReference type="EMBL" id="CP154795">
    <property type="protein sequence ID" value="XAN09077.1"/>
    <property type="molecule type" value="Genomic_DNA"/>
</dbReference>
<dbReference type="PROSITE" id="PS00124">
    <property type="entry name" value="FBPASE"/>
    <property type="match status" value="1"/>
</dbReference>
<sequence>MLTKKTTLTQFLIEERRSHPTAVGDLNSLIIDLALSVKQIGVRLARAPFDGDPDAPGTPAAPEDARHRLDTDATGLVLRATEWGGEVAGMVTEELPEPYAIPDACPRGKYLLCFDPLNGSCNIDINSTVGSVFSILRAPNPGERPTPEDFLQAGSEQVCTGYAVYGPATMIVLSVGRGVHGFTLEPTLGEFILTHPDIRIPASPNEFAINSSNARYWQPAVRRYVEECLAGASGPRRTNFNMRWTAAPVGEAHRILMRGGVYLYPQDRKNAAEGGRLRLLYEANPLAYLIEQAGGRASNGCRRILDVQPDDIHQRVGLIFGDADEVERIEAYHREPVLDSTPTETDLPLYGTRGLFRTA</sequence>
<comment type="catalytic activity">
    <reaction evidence="1 11">
        <text>beta-D-fructose 1,6-bisphosphate + H2O = beta-D-fructose 6-phosphate + phosphate</text>
        <dbReference type="Rhea" id="RHEA:11064"/>
        <dbReference type="ChEBI" id="CHEBI:15377"/>
        <dbReference type="ChEBI" id="CHEBI:32966"/>
        <dbReference type="ChEBI" id="CHEBI:43474"/>
        <dbReference type="ChEBI" id="CHEBI:57634"/>
        <dbReference type="EC" id="3.1.3.11"/>
    </reaction>
</comment>
<name>A0ABZ3FWB1_9ACTN</name>
<feature type="binding site" evidence="11">
    <location>
        <position position="210"/>
    </location>
    <ligand>
        <name>substrate</name>
    </ligand>
</feature>
<evidence type="ECO:0000256" key="2">
    <source>
        <dbReference type="ARBA" id="ARBA00001946"/>
    </source>
</evidence>
<dbReference type="InterPro" id="IPR000146">
    <property type="entry name" value="FBPase_class-1"/>
</dbReference>
<evidence type="ECO:0000256" key="8">
    <source>
        <dbReference type="ARBA" id="ARBA00022801"/>
    </source>
</evidence>
<dbReference type="PANTHER" id="PTHR11556">
    <property type="entry name" value="FRUCTOSE-1,6-BISPHOSPHATASE-RELATED"/>
    <property type="match status" value="1"/>
</dbReference>
<dbReference type="GO" id="GO:0042132">
    <property type="term" value="F:fructose 1,6-bisphosphate 1-phosphatase activity"/>
    <property type="evidence" value="ECO:0007669"/>
    <property type="project" value="UniProtKB-EC"/>
</dbReference>
<evidence type="ECO:0000256" key="12">
    <source>
        <dbReference type="RuleBase" id="RU000508"/>
    </source>
</evidence>
<comment type="cofactor">
    <cofactor evidence="2">
        <name>Mg(2+)</name>
        <dbReference type="ChEBI" id="CHEBI:18420"/>
    </cofactor>
</comment>
<evidence type="ECO:0000256" key="5">
    <source>
        <dbReference type="ARBA" id="ARBA00022490"/>
    </source>
</evidence>
<evidence type="ECO:0000313" key="17">
    <source>
        <dbReference type="Proteomes" id="UP001442841"/>
    </source>
</evidence>